<gene>
    <name evidence="1" type="ORF">CEXT_701951</name>
</gene>
<protein>
    <submittedName>
        <fullName evidence="1">Uncharacterized protein</fullName>
    </submittedName>
</protein>
<dbReference type="AlphaFoldDB" id="A0AAV4QZL2"/>
<reference evidence="1 2" key="1">
    <citation type="submission" date="2021-06" db="EMBL/GenBank/DDBJ databases">
        <title>Caerostris extrusa draft genome.</title>
        <authorList>
            <person name="Kono N."/>
            <person name="Arakawa K."/>
        </authorList>
    </citation>
    <scope>NUCLEOTIDE SEQUENCE [LARGE SCALE GENOMIC DNA]</scope>
</reference>
<name>A0AAV4QZL2_CAEEX</name>
<proteinExistence type="predicted"/>
<feature type="non-terminal residue" evidence="1">
    <location>
        <position position="55"/>
    </location>
</feature>
<evidence type="ECO:0000313" key="2">
    <source>
        <dbReference type="Proteomes" id="UP001054945"/>
    </source>
</evidence>
<sequence>MNYKDNSSFSIWVLKIFASNDSRTSYEMSHRKKEGTRRIVLGSLIARKLSFAFIQ</sequence>
<keyword evidence="2" id="KW-1185">Reference proteome</keyword>
<dbReference type="EMBL" id="BPLR01007196">
    <property type="protein sequence ID" value="GIY15103.1"/>
    <property type="molecule type" value="Genomic_DNA"/>
</dbReference>
<accession>A0AAV4QZL2</accession>
<organism evidence="1 2">
    <name type="scientific">Caerostris extrusa</name>
    <name type="common">Bark spider</name>
    <name type="synonym">Caerostris bankana</name>
    <dbReference type="NCBI Taxonomy" id="172846"/>
    <lineage>
        <taxon>Eukaryota</taxon>
        <taxon>Metazoa</taxon>
        <taxon>Ecdysozoa</taxon>
        <taxon>Arthropoda</taxon>
        <taxon>Chelicerata</taxon>
        <taxon>Arachnida</taxon>
        <taxon>Araneae</taxon>
        <taxon>Araneomorphae</taxon>
        <taxon>Entelegynae</taxon>
        <taxon>Araneoidea</taxon>
        <taxon>Araneidae</taxon>
        <taxon>Caerostris</taxon>
    </lineage>
</organism>
<comment type="caution">
    <text evidence="1">The sequence shown here is derived from an EMBL/GenBank/DDBJ whole genome shotgun (WGS) entry which is preliminary data.</text>
</comment>
<evidence type="ECO:0000313" key="1">
    <source>
        <dbReference type="EMBL" id="GIY15103.1"/>
    </source>
</evidence>
<dbReference type="Proteomes" id="UP001054945">
    <property type="component" value="Unassembled WGS sequence"/>
</dbReference>